<organism evidence="1 2">
    <name type="scientific">Gymnopilus junonius</name>
    <name type="common">Spectacular rustgill mushroom</name>
    <name type="synonym">Gymnopilus spectabilis subsp. junonius</name>
    <dbReference type="NCBI Taxonomy" id="109634"/>
    <lineage>
        <taxon>Eukaryota</taxon>
        <taxon>Fungi</taxon>
        <taxon>Dikarya</taxon>
        <taxon>Basidiomycota</taxon>
        <taxon>Agaricomycotina</taxon>
        <taxon>Agaricomycetes</taxon>
        <taxon>Agaricomycetidae</taxon>
        <taxon>Agaricales</taxon>
        <taxon>Agaricineae</taxon>
        <taxon>Hymenogastraceae</taxon>
        <taxon>Gymnopilus</taxon>
    </lineage>
</organism>
<reference evidence="1" key="1">
    <citation type="submission" date="2020-11" db="EMBL/GenBank/DDBJ databases">
        <authorList>
            <consortium name="DOE Joint Genome Institute"/>
            <person name="Ahrendt S."/>
            <person name="Riley R."/>
            <person name="Andreopoulos W."/>
            <person name="LaButti K."/>
            <person name="Pangilinan J."/>
            <person name="Ruiz-duenas F.J."/>
            <person name="Barrasa J.M."/>
            <person name="Sanchez-Garcia M."/>
            <person name="Camarero S."/>
            <person name="Miyauchi S."/>
            <person name="Serrano A."/>
            <person name="Linde D."/>
            <person name="Babiker R."/>
            <person name="Drula E."/>
            <person name="Ayuso-Fernandez I."/>
            <person name="Pacheco R."/>
            <person name="Padilla G."/>
            <person name="Ferreira P."/>
            <person name="Barriuso J."/>
            <person name="Kellner H."/>
            <person name="Castanera R."/>
            <person name="Alfaro M."/>
            <person name="Ramirez L."/>
            <person name="Pisabarro A.G."/>
            <person name="Kuo A."/>
            <person name="Tritt A."/>
            <person name="Lipzen A."/>
            <person name="He G."/>
            <person name="Yan M."/>
            <person name="Ng V."/>
            <person name="Cullen D."/>
            <person name="Martin F."/>
            <person name="Rosso M.-N."/>
            <person name="Henrissat B."/>
            <person name="Hibbett D."/>
            <person name="Martinez A.T."/>
            <person name="Grigoriev I.V."/>
        </authorList>
    </citation>
    <scope>NUCLEOTIDE SEQUENCE</scope>
    <source>
        <strain evidence="1">AH 44721</strain>
    </source>
</reference>
<sequence length="407" mass="45037">MSLRWASAAPGRSDAEFQVFFLDPANHRTTTKAAMRGSHGLHTPVLELHSPKLFCLQRPMSNIRLPVGQQKVAPLLRPTEYQAHTNGHHGIAPPLPIHRSSPSIFGYVVGWRAQPEGGAEADLRPDDVALSAGCNLAFVASIMSLADAGYEVILPIPCNQMLKGFRLPRSLTLLFSLQERPYVSLSPRPSQRRLSPLCRTLQRPQHLNPTGAIYTPDFILSFASLARENDVLVIIIGETYSDFIVGKHIVYLAIVFSRHLLSFSKNILDIIQTCAPRLIQLPLAPLLPSLQTFMSYPRDGKSVLKEAITYAFVKHPFATVGAADASRRLVEEKGVVGLPSAFFTQDTEGADPHLENGKVDWKTVERDTEVPETERWTPFSVANANDEKLRRVCERLGEPDSGLQLKG</sequence>
<comment type="caution">
    <text evidence="1">The sequence shown here is derived from an EMBL/GenBank/DDBJ whole genome shotgun (WGS) entry which is preliminary data.</text>
</comment>
<dbReference type="Gene3D" id="3.40.640.10">
    <property type="entry name" value="Type I PLP-dependent aspartate aminotransferase-like (Major domain)"/>
    <property type="match status" value="1"/>
</dbReference>
<dbReference type="OrthoDB" id="7042322at2759"/>
<evidence type="ECO:0000313" key="1">
    <source>
        <dbReference type="EMBL" id="KAF8902263.1"/>
    </source>
</evidence>
<evidence type="ECO:0000313" key="2">
    <source>
        <dbReference type="Proteomes" id="UP000724874"/>
    </source>
</evidence>
<gene>
    <name evidence="1" type="ORF">CPB84DRAFT_1846427</name>
</gene>
<dbReference type="SUPFAM" id="SSF53383">
    <property type="entry name" value="PLP-dependent transferases"/>
    <property type="match status" value="1"/>
</dbReference>
<accession>A0A9P5NMF8</accession>
<protein>
    <submittedName>
        <fullName evidence="1">Uncharacterized protein</fullName>
    </submittedName>
</protein>
<name>A0A9P5NMF8_GYMJU</name>
<dbReference type="InterPro" id="IPR015421">
    <property type="entry name" value="PyrdxlP-dep_Trfase_major"/>
</dbReference>
<dbReference type="AlphaFoldDB" id="A0A9P5NMF8"/>
<dbReference type="Proteomes" id="UP000724874">
    <property type="component" value="Unassembled WGS sequence"/>
</dbReference>
<keyword evidence="2" id="KW-1185">Reference proteome</keyword>
<proteinExistence type="predicted"/>
<dbReference type="InterPro" id="IPR015424">
    <property type="entry name" value="PyrdxlP-dep_Trfase"/>
</dbReference>
<dbReference type="EMBL" id="JADNYJ010000037">
    <property type="protein sequence ID" value="KAF8902263.1"/>
    <property type="molecule type" value="Genomic_DNA"/>
</dbReference>